<dbReference type="InterPro" id="IPR029058">
    <property type="entry name" value="AB_hydrolase_fold"/>
</dbReference>
<accession>A0A183V3Y1</accession>
<proteinExistence type="inferred from homology"/>
<comment type="similarity">
    <text evidence="1">Belongs to the peptidase S33 family.</text>
</comment>
<dbReference type="GO" id="GO:0004301">
    <property type="term" value="F:epoxide hydrolase activity"/>
    <property type="evidence" value="ECO:0007669"/>
    <property type="project" value="TreeGrafter"/>
</dbReference>
<reference evidence="5 6" key="2">
    <citation type="submission" date="2018-11" db="EMBL/GenBank/DDBJ databases">
        <authorList>
            <consortium name="Pathogen Informatics"/>
        </authorList>
    </citation>
    <scope>NUCLEOTIDE SEQUENCE [LARGE SCALE GENOMIC DNA]</scope>
</reference>
<dbReference type="AlphaFoldDB" id="A0A183V3Y1"/>
<sequence>MRLQNTRISHEPLEDSDNFEYGFNANFLRTVIRYWAEKFDWRKQEAIIHRFPQFTTEIDGLKDLRMRLQNTRISHEPLEDSDNFEYGFNANFLRTVIRYWAEKFDWRKQEAIIHRFPQFTTEIDGLKLDREYRDQCDLVVEAVDSGSPPRYGSCTKMSY</sequence>
<dbReference type="Pfam" id="PF06441">
    <property type="entry name" value="EHN"/>
    <property type="match status" value="1"/>
</dbReference>
<protein>
    <submittedName>
        <fullName evidence="7">EHN domain-containing protein</fullName>
    </submittedName>
</protein>
<dbReference type="InterPro" id="IPR010497">
    <property type="entry name" value="Epoxide_hydro_N"/>
</dbReference>
<name>A0A183V3Y1_TOXCA</name>
<dbReference type="CDD" id="cd11304">
    <property type="entry name" value="Cadherin_repeat"/>
    <property type="match status" value="1"/>
</dbReference>
<evidence type="ECO:0000256" key="3">
    <source>
        <dbReference type="ARBA" id="ARBA00022801"/>
    </source>
</evidence>
<dbReference type="WBParaSite" id="TCNE_0001545201-mRNA-1">
    <property type="protein sequence ID" value="TCNE_0001545201-mRNA-1"/>
    <property type="gene ID" value="TCNE_0001545201"/>
</dbReference>
<keyword evidence="6" id="KW-1185">Reference proteome</keyword>
<evidence type="ECO:0000256" key="1">
    <source>
        <dbReference type="ARBA" id="ARBA00010088"/>
    </source>
</evidence>
<dbReference type="Gene3D" id="3.40.50.1820">
    <property type="entry name" value="alpha/beta hydrolase"/>
    <property type="match status" value="2"/>
</dbReference>
<dbReference type="Proteomes" id="UP000050794">
    <property type="component" value="Unassembled WGS sequence"/>
</dbReference>
<dbReference type="PANTHER" id="PTHR21661">
    <property type="entry name" value="EPOXIDE HYDROLASE 1-RELATED"/>
    <property type="match status" value="1"/>
</dbReference>
<gene>
    <name evidence="5" type="ORF">TCNE_LOCUS15451</name>
</gene>
<keyword evidence="2" id="KW-0058">Aromatic hydrocarbons catabolism</keyword>
<reference evidence="7" key="1">
    <citation type="submission" date="2016-06" db="UniProtKB">
        <authorList>
            <consortium name="WormBaseParasite"/>
        </authorList>
    </citation>
    <scope>IDENTIFICATION</scope>
</reference>
<evidence type="ECO:0000313" key="6">
    <source>
        <dbReference type="Proteomes" id="UP000050794"/>
    </source>
</evidence>
<dbReference type="GO" id="GO:0097176">
    <property type="term" value="P:epoxide metabolic process"/>
    <property type="evidence" value="ECO:0007669"/>
    <property type="project" value="TreeGrafter"/>
</dbReference>
<evidence type="ECO:0000259" key="4">
    <source>
        <dbReference type="Pfam" id="PF06441"/>
    </source>
</evidence>
<dbReference type="SUPFAM" id="SSF53474">
    <property type="entry name" value="alpha/beta-Hydrolases"/>
    <property type="match status" value="2"/>
</dbReference>
<organism evidence="6 7">
    <name type="scientific">Toxocara canis</name>
    <name type="common">Canine roundworm</name>
    <dbReference type="NCBI Taxonomy" id="6265"/>
    <lineage>
        <taxon>Eukaryota</taxon>
        <taxon>Metazoa</taxon>
        <taxon>Ecdysozoa</taxon>
        <taxon>Nematoda</taxon>
        <taxon>Chromadorea</taxon>
        <taxon>Rhabditida</taxon>
        <taxon>Spirurina</taxon>
        <taxon>Ascaridomorpha</taxon>
        <taxon>Ascaridoidea</taxon>
        <taxon>Toxocaridae</taxon>
        <taxon>Toxocara</taxon>
    </lineage>
</organism>
<evidence type="ECO:0000313" key="7">
    <source>
        <dbReference type="WBParaSite" id="TCNE_0001545201-mRNA-1"/>
    </source>
</evidence>
<feature type="domain" description="Epoxide hydrolase N-terminal" evidence="4">
    <location>
        <begin position="61"/>
        <end position="128"/>
    </location>
</feature>
<evidence type="ECO:0000256" key="2">
    <source>
        <dbReference type="ARBA" id="ARBA00022797"/>
    </source>
</evidence>
<dbReference type="EMBL" id="UYWY01022875">
    <property type="protein sequence ID" value="VDM46772.1"/>
    <property type="molecule type" value="Genomic_DNA"/>
</dbReference>
<dbReference type="PANTHER" id="PTHR21661:SF35">
    <property type="entry name" value="EPOXIDE HYDROLASE"/>
    <property type="match status" value="1"/>
</dbReference>
<evidence type="ECO:0000313" key="5">
    <source>
        <dbReference type="EMBL" id="VDM46772.1"/>
    </source>
</evidence>
<keyword evidence="3" id="KW-0378">Hydrolase</keyword>